<sequence>MSAEDKPTILDLNYDRTGAPFVELVESIESENLKAVAVEHAREVEILHEGLNCLYAMASEFAWLFNAPHIAYLNKANTILFSTLHKNLVALYTSLKLTRMGLYGPARSILRHAYEALLVAKYCSLSHDVQIYEKWKGGDVVYLTNGVLKKIKKPGIEAFQDFWSLMSNYSHATIYAQQVEMNIKSVPDEVPLNLVYLRILLDCQYHLLSSHLITPSMQYYTKRYRRDPDPLPAQRSKMRRLLAESRKDLLDLPKEIIRNYRATWALVE</sequence>
<keyword evidence="2" id="KW-1185">Reference proteome</keyword>
<dbReference type="RefSeq" id="WP_284309519.1">
    <property type="nucleotide sequence ID" value="NZ_BSPB01000094.1"/>
</dbReference>
<organism evidence="1 2">
    <name type="scientific">Hydrogenophaga electricum</name>
    <dbReference type="NCBI Taxonomy" id="1230953"/>
    <lineage>
        <taxon>Bacteria</taxon>
        <taxon>Pseudomonadati</taxon>
        <taxon>Pseudomonadota</taxon>
        <taxon>Betaproteobacteria</taxon>
        <taxon>Burkholderiales</taxon>
        <taxon>Comamonadaceae</taxon>
        <taxon>Hydrogenophaga</taxon>
    </lineage>
</organism>
<comment type="caution">
    <text evidence="1">The sequence shown here is derived from an EMBL/GenBank/DDBJ whole genome shotgun (WGS) entry which is preliminary data.</text>
</comment>
<evidence type="ECO:0000313" key="2">
    <source>
        <dbReference type="Proteomes" id="UP001156903"/>
    </source>
</evidence>
<reference evidence="2" key="1">
    <citation type="journal article" date="2019" name="Int. J. Syst. Evol. Microbiol.">
        <title>The Global Catalogue of Microorganisms (GCM) 10K type strain sequencing project: providing services to taxonomists for standard genome sequencing and annotation.</title>
        <authorList>
            <consortium name="The Broad Institute Genomics Platform"/>
            <consortium name="The Broad Institute Genome Sequencing Center for Infectious Disease"/>
            <person name="Wu L."/>
            <person name="Ma J."/>
        </authorList>
    </citation>
    <scope>NUCLEOTIDE SEQUENCE [LARGE SCALE GENOMIC DNA]</scope>
    <source>
        <strain evidence="2">NBRC 109341</strain>
    </source>
</reference>
<gene>
    <name evidence="1" type="ORF">GCM10007935_43160</name>
</gene>
<evidence type="ECO:0000313" key="1">
    <source>
        <dbReference type="EMBL" id="GLS16870.1"/>
    </source>
</evidence>
<accession>A0ABQ6CDK5</accession>
<proteinExistence type="predicted"/>
<dbReference type="EMBL" id="BSPB01000094">
    <property type="protein sequence ID" value="GLS16870.1"/>
    <property type="molecule type" value="Genomic_DNA"/>
</dbReference>
<name>A0ABQ6CDK5_9BURK</name>
<dbReference type="Proteomes" id="UP001156903">
    <property type="component" value="Unassembled WGS sequence"/>
</dbReference>
<protein>
    <submittedName>
        <fullName evidence="1">Uncharacterized protein</fullName>
    </submittedName>
</protein>